<protein>
    <recommendedName>
        <fullName evidence="1">Carrier domain-containing protein</fullName>
    </recommendedName>
</protein>
<comment type="caution">
    <text evidence="2">The sequence shown here is derived from an EMBL/GenBank/DDBJ whole genome shotgun (WGS) entry which is preliminary data.</text>
</comment>
<reference evidence="3" key="1">
    <citation type="journal article" date="2019" name="Int. J. Syst. Evol. Microbiol.">
        <title>The Global Catalogue of Microorganisms (GCM) 10K type strain sequencing project: providing services to taxonomists for standard genome sequencing and annotation.</title>
        <authorList>
            <consortium name="The Broad Institute Genomics Platform"/>
            <consortium name="The Broad Institute Genome Sequencing Center for Infectious Disease"/>
            <person name="Wu L."/>
            <person name="Ma J."/>
        </authorList>
    </citation>
    <scope>NUCLEOTIDE SEQUENCE [LARGE SCALE GENOMIC DNA]</scope>
    <source>
        <strain evidence="3">JCM 32226</strain>
    </source>
</reference>
<dbReference type="RefSeq" id="WP_345010646.1">
    <property type="nucleotide sequence ID" value="NZ_BAABFC010000007.1"/>
</dbReference>
<dbReference type="Proteomes" id="UP001501321">
    <property type="component" value="Unassembled WGS sequence"/>
</dbReference>
<sequence>MDTTDALTLIQTELYRIAPELMGGELPLNEDLRDAADLDSMDFLRLVAAVSKQSQCIIPEADYPKILTLQDFASYLAQPR</sequence>
<dbReference type="Pfam" id="PF00550">
    <property type="entry name" value="PP-binding"/>
    <property type="match status" value="1"/>
</dbReference>
<dbReference type="Gene3D" id="1.10.1200.10">
    <property type="entry name" value="ACP-like"/>
    <property type="match status" value="1"/>
</dbReference>
<gene>
    <name evidence="2" type="ORF">GCM10023095_09760</name>
</gene>
<evidence type="ECO:0000313" key="2">
    <source>
        <dbReference type="EMBL" id="GAA4495834.1"/>
    </source>
</evidence>
<dbReference type="SUPFAM" id="SSF47336">
    <property type="entry name" value="ACP-like"/>
    <property type="match status" value="1"/>
</dbReference>
<dbReference type="InterPro" id="IPR009081">
    <property type="entry name" value="PP-bd_ACP"/>
</dbReference>
<dbReference type="EMBL" id="BAABFC010000007">
    <property type="protein sequence ID" value="GAA4495834.1"/>
    <property type="molecule type" value="Genomic_DNA"/>
</dbReference>
<dbReference type="InterPro" id="IPR036736">
    <property type="entry name" value="ACP-like_sf"/>
</dbReference>
<name>A0ABP8Q0R6_9GAMM</name>
<dbReference type="PROSITE" id="PS50075">
    <property type="entry name" value="CARRIER"/>
    <property type="match status" value="1"/>
</dbReference>
<evidence type="ECO:0000313" key="3">
    <source>
        <dbReference type="Proteomes" id="UP001501321"/>
    </source>
</evidence>
<proteinExistence type="predicted"/>
<evidence type="ECO:0000259" key="1">
    <source>
        <dbReference type="PROSITE" id="PS50075"/>
    </source>
</evidence>
<keyword evidence="3" id="KW-1185">Reference proteome</keyword>
<organism evidence="2 3">
    <name type="scientific">Pseudaeromonas paramecii</name>
    <dbReference type="NCBI Taxonomy" id="2138166"/>
    <lineage>
        <taxon>Bacteria</taxon>
        <taxon>Pseudomonadati</taxon>
        <taxon>Pseudomonadota</taxon>
        <taxon>Gammaproteobacteria</taxon>
        <taxon>Aeromonadales</taxon>
        <taxon>Aeromonadaceae</taxon>
        <taxon>Pseudaeromonas</taxon>
    </lineage>
</organism>
<feature type="domain" description="Carrier" evidence="1">
    <location>
        <begin position="1"/>
        <end position="80"/>
    </location>
</feature>
<accession>A0ABP8Q0R6</accession>